<accession>A0A645FVH5</accession>
<reference evidence="1" key="1">
    <citation type="submission" date="2019-08" db="EMBL/GenBank/DDBJ databases">
        <authorList>
            <person name="Kucharzyk K."/>
            <person name="Murdoch R.W."/>
            <person name="Higgins S."/>
            <person name="Loffler F."/>
        </authorList>
    </citation>
    <scope>NUCLEOTIDE SEQUENCE</scope>
</reference>
<comment type="caution">
    <text evidence="1">The sequence shown here is derived from an EMBL/GenBank/DDBJ whole genome shotgun (WGS) entry which is preliminary data.</text>
</comment>
<dbReference type="EMBL" id="VSSQ01065872">
    <property type="protein sequence ID" value="MPN18521.1"/>
    <property type="molecule type" value="Genomic_DNA"/>
</dbReference>
<dbReference type="AlphaFoldDB" id="A0A645FVH5"/>
<sequence>MPVFVGCRGKRVEKPRAQAGFRLGGKSCDILRNLIRGDKSDAIHVLDDLIGIFFDPRKA</sequence>
<organism evidence="1">
    <name type="scientific">bioreactor metagenome</name>
    <dbReference type="NCBI Taxonomy" id="1076179"/>
    <lineage>
        <taxon>unclassified sequences</taxon>
        <taxon>metagenomes</taxon>
        <taxon>ecological metagenomes</taxon>
    </lineage>
</organism>
<proteinExistence type="predicted"/>
<evidence type="ECO:0000313" key="1">
    <source>
        <dbReference type="EMBL" id="MPN18521.1"/>
    </source>
</evidence>
<protein>
    <submittedName>
        <fullName evidence="1">Uncharacterized protein</fullName>
    </submittedName>
</protein>
<name>A0A645FVH5_9ZZZZ</name>
<gene>
    <name evidence="1" type="ORF">SDC9_165881</name>
</gene>